<proteinExistence type="predicted"/>
<comment type="caution">
    <text evidence="6">The sequence shown here is derived from an EMBL/GenBank/DDBJ whole genome shotgun (WGS) entry which is preliminary data.</text>
</comment>
<feature type="transmembrane region" description="Helical" evidence="4">
    <location>
        <begin position="207"/>
        <end position="232"/>
    </location>
</feature>
<keyword evidence="7" id="KW-1185">Reference proteome</keyword>
<feature type="transmembrane region" description="Helical" evidence="4">
    <location>
        <begin position="77"/>
        <end position="95"/>
    </location>
</feature>
<dbReference type="Gene3D" id="1.20.1250.20">
    <property type="entry name" value="MFS general substrate transporter like domains"/>
    <property type="match status" value="2"/>
</dbReference>
<feature type="transmembrane region" description="Helical" evidence="4">
    <location>
        <begin position="12"/>
        <end position="34"/>
    </location>
</feature>
<reference evidence="6 7" key="1">
    <citation type="submission" date="2023-04" db="EMBL/GenBank/DDBJ databases">
        <title>Halomonas strains isolated from rhizosphere soil.</title>
        <authorList>
            <person name="Xu L."/>
            <person name="Sun J.-Q."/>
        </authorList>
    </citation>
    <scope>NUCLEOTIDE SEQUENCE [LARGE SCALE GENOMIC DNA]</scope>
    <source>
        <strain evidence="6 7">LN1S58</strain>
    </source>
</reference>
<dbReference type="InterPro" id="IPR036259">
    <property type="entry name" value="MFS_trans_sf"/>
</dbReference>
<evidence type="ECO:0000256" key="2">
    <source>
        <dbReference type="ARBA" id="ARBA00022989"/>
    </source>
</evidence>
<evidence type="ECO:0000313" key="7">
    <source>
        <dbReference type="Proteomes" id="UP001244242"/>
    </source>
</evidence>
<protein>
    <submittedName>
        <fullName evidence="6">MFS transporter</fullName>
    </submittedName>
</protein>
<dbReference type="PANTHER" id="PTHR23121:SF9">
    <property type="entry name" value="SODIUM-DEPENDENT GLUCOSE TRANSPORTER 1"/>
    <property type="match status" value="1"/>
</dbReference>
<dbReference type="PROSITE" id="PS50850">
    <property type="entry name" value="MFS"/>
    <property type="match status" value="1"/>
</dbReference>
<evidence type="ECO:0000256" key="3">
    <source>
        <dbReference type="ARBA" id="ARBA00023136"/>
    </source>
</evidence>
<feature type="transmembrane region" description="Helical" evidence="4">
    <location>
        <begin position="299"/>
        <end position="317"/>
    </location>
</feature>
<feature type="transmembrane region" description="Helical" evidence="4">
    <location>
        <begin position="166"/>
        <end position="186"/>
    </location>
</feature>
<keyword evidence="2 4" id="KW-1133">Transmembrane helix</keyword>
<organism evidence="6 7">
    <name type="scientific">Halomonas kalidii</name>
    <dbReference type="NCBI Taxonomy" id="3043293"/>
    <lineage>
        <taxon>Bacteria</taxon>
        <taxon>Pseudomonadati</taxon>
        <taxon>Pseudomonadota</taxon>
        <taxon>Gammaproteobacteria</taxon>
        <taxon>Oceanospirillales</taxon>
        <taxon>Halomonadaceae</taxon>
        <taxon>Halomonas</taxon>
    </lineage>
</organism>
<keyword evidence="3 4" id="KW-0472">Membrane</keyword>
<name>A0ABT6VFT7_9GAMM</name>
<dbReference type="InterPro" id="IPR011701">
    <property type="entry name" value="MFS"/>
</dbReference>
<evidence type="ECO:0000256" key="4">
    <source>
        <dbReference type="SAM" id="Phobius"/>
    </source>
</evidence>
<dbReference type="PANTHER" id="PTHR23121">
    <property type="entry name" value="SODIUM-DEPENDENT GLUCOSE TRANSPORTER 1"/>
    <property type="match status" value="1"/>
</dbReference>
<feature type="transmembrane region" description="Helical" evidence="4">
    <location>
        <begin position="359"/>
        <end position="377"/>
    </location>
</feature>
<feature type="transmembrane region" description="Helical" evidence="4">
    <location>
        <begin position="273"/>
        <end position="293"/>
    </location>
</feature>
<gene>
    <name evidence="6" type="ORF">QLQ84_03525</name>
</gene>
<feature type="transmembrane region" description="Helical" evidence="4">
    <location>
        <begin position="46"/>
        <end position="70"/>
    </location>
</feature>
<dbReference type="RefSeq" id="WP_282720380.1">
    <property type="nucleotide sequence ID" value="NZ_JASCQO010000017.1"/>
</dbReference>
<dbReference type="Pfam" id="PF07690">
    <property type="entry name" value="MFS_1"/>
    <property type="match status" value="1"/>
</dbReference>
<sequence length="386" mass="40542">MLAFATGHHHRVTLTYFLAFLAIGMSGGLLGPALPHLAEMTGSTMGQIAVLFTARALGNMLGSVVSGVLVDRFPGHRVLIGMVLLMAAGLAAVPFSQALALLTAVVFLLGFAEVSINAGTNTLLLWTHGTASPPWISALHFCFGLGNMLVPLALVAALALTGHVAWAFWLVALYSLLLLWPLVRLASPGPARHDAGERPPPPPPDAWRLAIFLLMFGLYVGMEITFAGWITAYATLTGMAPGDAALLVTLFWLTLSAGRLLAIVLLRRFSPWRVLRGCLLLGLATALALHRAWLPLPGVALLFGLAASAIFPTLFGLSNQLMAMSGRTTGLIFLAAGSGAMAVPSLAGPLLEWAGPRAFSLLLAGLVGLLMLGLFALQARVRRGAP</sequence>
<evidence type="ECO:0000259" key="5">
    <source>
        <dbReference type="PROSITE" id="PS50850"/>
    </source>
</evidence>
<evidence type="ECO:0000313" key="6">
    <source>
        <dbReference type="EMBL" id="MDI5932850.1"/>
    </source>
</evidence>
<dbReference type="EMBL" id="JASCQO010000017">
    <property type="protein sequence ID" value="MDI5932850.1"/>
    <property type="molecule type" value="Genomic_DNA"/>
</dbReference>
<keyword evidence="1 4" id="KW-0812">Transmembrane</keyword>
<dbReference type="InterPro" id="IPR020846">
    <property type="entry name" value="MFS_dom"/>
</dbReference>
<feature type="transmembrane region" description="Helical" evidence="4">
    <location>
        <begin position="138"/>
        <end position="160"/>
    </location>
</feature>
<feature type="domain" description="Major facilitator superfamily (MFS) profile" evidence="5">
    <location>
        <begin position="12"/>
        <end position="382"/>
    </location>
</feature>
<feature type="transmembrane region" description="Helical" evidence="4">
    <location>
        <begin position="329"/>
        <end position="347"/>
    </location>
</feature>
<accession>A0ABT6VFT7</accession>
<dbReference type="SUPFAM" id="SSF103473">
    <property type="entry name" value="MFS general substrate transporter"/>
    <property type="match status" value="1"/>
</dbReference>
<feature type="transmembrane region" description="Helical" evidence="4">
    <location>
        <begin position="101"/>
        <end position="126"/>
    </location>
</feature>
<feature type="transmembrane region" description="Helical" evidence="4">
    <location>
        <begin position="244"/>
        <end position="266"/>
    </location>
</feature>
<dbReference type="Proteomes" id="UP001244242">
    <property type="component" value="Unassembled WGS sequence"/>
</dbReference>
<evidence type="ECO:0000256" key="1">
    <source>
        <dbReference type="ARBA" id="ARBA00022692"/>
    </source>
</evidence>